<accession>A0A433DG25</accession>
<proteinExistence type="predicted"/>
<organism evidence="2 3">
    <name type="scientific">Jimgerdemannia flammicorona</name>
    <dbReference type="NCBI Taxonomy" id="994334"/>
    <lineage>
        <taxon>Eukaryota</taxon>
        <taxon>Fungi</taxon>
        <taxon>Fungi incertae sedis</taxon>
        <taxon>Mucoromycota</taxon>
        <taxon>Mucoromycotina</taxon>
        <taxon>Endogonomycetes</taxon>
        <taxon>Endogonales</taxon>
        <taxon>Endogonaceae</taxon>
        <taxon>Jimgerdemannia</taxon>
    </lineage>
</organism>
<evidence type="ECO:0000256" key="1">
    <source>
        <dbReference type="SAM" id="MobiDB-lite"/>
    </source>
</evidence>
<feature type="compositionally biased region" description="Acidic residues" evidence="1">
    <location>
        <begin position="332"/>
        <end position="343"/>
    </location>
</feature>
<evidence type="ECO:0000313" key="2">
    <source>
        <dbReference type="EMBL" id="RUP49776.1"/>
    </source>
</evidence>
<comment type="caution">
    <text evidence="2">The sequence shown here is derived from an EMBL/GenBank/DDBJ whole genome shotgun (WGS) entry which is preliminary data.</text>
</comment>
<dbReference type="EMBL" id="RBNI01001986">
    <property type="protein sequence ID" value="RUP49776.1"/>
    <property type="molecule type" value="Genomic_DNA"/>
</dbReference>
<gene>
    <name evidence="2" type="ORF">BC936DRAFT_141517</name>
</gene>
<feature type="region of interest" description="Disordered" evidence="1">
    <location>
        <begin position="42"/>
        <end position="177"/>
    </location>
</feature>
<name>A0A433DG25_9FUNG</name>
<feature type="compositionally biased region" description="Low complexity" evidence="1">
    <location>
        <begin position="227"/>
        <end position="237"/>
    </location>
</feature>
<keyword evidence="3" id="KW-1185">Reference proteome</keyword>
<feature type="compositionally biased region" description="Basic and acidic residues" evidence="1">
    <location>
        <begin position="48"/>
        <end position="57"/>
    </location>
</feature>
<dbReference type="Proteomes" id="UP000268093">
    <property type="component" value="Unassembled WGS sequence"/>
</dbReference>
<sequence>MDHRTPTTVFSLRIRKVKDPKTRHEEKPLRRKGIMSSIFRRTKKKKIEGRAGDREPQLGRQNILFNPKELRHNSVAPDNLPLHTKPTPSPDLPPYTDDNSLPHPDLADLDTLVFRPDQTPTDGVRPVSKISAETDVHPSPLMRYTSSSSDTLGNDNPSTLPPFPPSPSSVRQSAPPAPAFRSLSLYGSQAAPPLTTLETVVVTHTGDADESELPGGKAVGDSENDESTNSIISSSSTCRNEGEELDMDGEDKYLSGVRGVRYRSTKERRRLSTPAREFVEPGQEGFVGIDPRLLAKKNEADEDEELNVRERDMPQADDASHDANGLDSSLAESDEMPDQVDVEDGGKETIEDCIDVESPLCQLPLQRFLRVDLTDDIKTERSGLLAGYGVKYRDESGDADSEVCQLFNNKNSTIPPVPLDHTTTVDLRTSDTFETPLILPFIVGGTSQTQLSRRTRQPGHLPLLFSVVVNVAFVYELSVQVVAHVVEEKVDNRMAGWLRGKFSLVGAGRKRREVEWGGCLKSRKSRFTMNECSK</sequence>
<feature type="compositionally biased region" description="Polar residues" evidence="1">
    <location>
        <begin position="144"/>
        <end position="156"/>
    </location>
</feature>
<feature type="compositionally biased region" description="Basic and acidic residues" evidence="1">
    <location>
        <begin position="306"/>
        <end position="321"/>
    </location>
</feature>
<feature type="region of interest" description="Disordered" evidence="1">
    <location>
        <begin position="298"/>
        <end position="344"/>
    </location>
</feature>
<protein>
    <submittedName>
        <fullName evidence="2">Uncharacterized protein</fullName>
    </submittedName>
</protein>
<evidence type="ECO:0000313" key="3">
    <source>
        <dbReference type="Proteomes" id="UP000268093"/>
    </source>
</evidence>
<reference evidence="2 3" key="1">
    <citation type="journal article" date="2018" name="New Phytol.">
        <title>Phylogenomics of Endogonaceae and evolution of mycorrhizas within Mucoromycota.</title>
        <authorList>
            <person name="Chang Y."/>
            <person name="Desiro A."/>
            <person name="Na H."/>
            <person name="Sandor L."/>
            <person name="Lipzen A."/>
            <person name="Clum A."/>
            <person name="Barry K."/>
            <person name="Grigoriev I.V."/>
            <person name="Martin F.M."/>
            <person name="Stajich J.E."/>
            <person name="Smith M.E."/>
            <person name="Bonito G."/>
            <person name="Spatafora J.W."/>
        </authorList>
    </citation>
    <scope>NUCLEOTIDE SEQUENCE [LARGE SCALE GENOMIC DNA]</scope>
    <source>
        <strain evidence="2 3">GMNB39</strain>
    </source>
</reference>
<feature type="region of interest" description="Disordered" evidence="1">
    <location>
        <begin position="205"/>
        <end position="250"/>
    </location>
</feature>
<dbReference type="AlphaFoldDB" id="A0A433DG25"/>